<keyword evidence="1" id="KW-0732">Signal</keyword>
<organism evidence="2 3">
    <name type="scientific">Gymnopilus dilepis</name>
    <dbReference type="NCBI Taxonomy" id="231916"/>
    <lineage>
        <taxon>Eukaryota</taxon>
        <taxon>Fungi</taxon>
        <taxon>Dikarya</taxon>
        <taxon>Basidiomycota</taxon>
        <taxon>Agaricomycotina</taxon>
        <taxon>Agaricomycetes</taxon>
        <taxon>Agaricomycetidae</taxon>
        <taxon>Agaricales</taxon>
        <taxon>Agaricineae</taxon>
        <taxon>Hymenogastraceae</taxon>
        <taxon>Gymnopilus</taxon>
    </lineage>
</organism>
<dbReference type="AlphaFoldDB" id="A0A409YJ67"/>
<evidence type="ECO:0008006" key="4">
    <source>
        <dbReference type="Google" id="ProtNLM"/>
    </source>
</evidence>
<reference evidence="2 3" key="1">
    <citation type="journal article" date="2018" name="Evol. Lett.">
        <title>Horizontal gene cluster transfer increased hallucinogenic mushroom diversity.</title>
        <authorList>
            <person name="Reynolds H.T."/>
            <person name="Vijayakumar V."/>
            <person name="Gluck-Thaler E."/>
            <person name="Korotkin H.B."/>
            <person name="Matheny P.B."/>
            <person name="Slot J.C."/>
        </authorList>
    </citation>
    <scope>NUCLEOTIDE SEQUENCE [LARGE SCALE GENOMIC DNA]</scope>
    <source>
        <strain evidence="2 3">SRW20</strain>
    </source>
</reference>
<dbReference type="SUPFAM" id="SSF52047">
    <property type="entry name" value="RNI-like"/>
    <property type="match status" value="1"/>
</dbReference>
<proteinExistence type="predicted"/>
<gene>
    <name evidence="2" type="ORF">CVT26_004542</name>
</gene>
<dbReference type="InParanoid" id="A0A409YJ67"/>
<dbReference type="OrthoDB" id="2958239at2759"/>
<dbReference type="EMBL" id="NHYE01000789">
    <property type="protein sequence ID" value="PPR03015.1"/>
    <property type="molecule type" value="Genomic_DNA"/>
</dbReference>
<evidence type="ECO:0000256" key="1">
    <source>
        <dbReference type="SAM" id="SignalP"/>
    </source>
</evidence>
<dbReference type="STRING" id="231916.A0A409YJ67"/>
<feature type="chain" id="PRO_5019261372" description="F-box domain-containing protein" evidence="1">
    <location>
        <begin position="23"/>
        <end position="439"/>
    </location>
</feature>
<keyword evidence="3" id="KW-1185">Reference proteome</keyword>
<accession>A0A409YJ67</accession>
<evidence type="ECO:0000313" key="2">
    <source>
        <dbReference type="EMBL" id="PPR03015.1"/>
    </source>
</evidence>
<feature type="signal peptide" evidence="1">
    <location>
        <begin position="1"/>
        <end position="22"/>
    </location>
</feature>
<protein>
    <recommendedName>
        <fullName evidence="4">F-box domain-containing protein</fullName>
    </recommendedName>
</protein>
<comment type="caution">
    <text evidence="2">The sequence shown here is derived from an EMBL/GenBank/DDBJ whole genome shotgun (WGS) entry which is preliminary data.</text>
</comment>
<evidence type="ECO:0000313" key="3">
    <source>
        <dbReference type="Proteomes" id="UP000284706"/>
    </source>
</evidence>
<name>A0A409YJ67_9AGAR</name>
<dbReference type="Proteomes" id="UP000284706">
    <property type="component" value="Unassembled WGS sequence"/>
</dbReference>
<sequence length="439" mass="49416">MLNPPLSILSNELLLYIVSCLAELPFAKEHLHNLSLTDRAFTQHCQEYIFRVLSLGGRSGTRGEISSQLKKIRRIFDEKPSISQRVRIIDIYATQNENAWLWKDGTFLSIICTLSESPRPPYELRIRGPISRPVKLEDPGLLVECIEQSFVSRTLLVLHLQNCKSVPLSLFLVCQELKEVKLDGVRVAAQEYGNCSDIQIHGQGAPSLKHLDFRGAHSLVRYMVHPPPGFRAPVVNLSQLRTLTLSPHERAEMNYLQLILNAASTTLEELYLTNIRIGNDIQLPLAALVDLHRLQQLRVFAVFATMTCGTEETWVIADINSVLQTIPLSTQMTNLFFDITVYGTQPFEGILDQAWVGFCGEAIRISSGKHLELDISIGVSIGRMEAHHPGAEKLYADILNRMATLSGHSDICLHYWNPTCWEFGVEPPPCGQVRGRCRR</sequence>